<dbReference type="InterPro" id="IPR002679">
    <property type="entry name" value="Closter_coat"/>
</dbReference>
<organism evidence="4">
    <name type="scientific">Carnation necrotic fleck virus</name>
    <dbReference type="NCBI Taxonomy" id="551454"/>
    <lineage>
        <taxon>Viruses</taxon>
        <taxon>Riboviria</taxon>
        <taxon>Orthornavirae</taxon>
        <taxon>Kitrinoviricota</taxon>
        <taxon>Alsuviricetes</taxon>
        <taxon>Martellivirales</taxon>
        <taxon>Closteroviridae</taxon>
        <taxon>Closterovirus</taxon>
        <taxon>Closterovirus necrodianthi</taxon>
    </lineage>
</organism>
<proteinExistence type="predicted"/>
<dbReference type="Pfam" id="PF01785">
    <property type="entry name" value="Closter_coat"/>
    <property type="match status" value="1"/>
</dbReference>
<reference evidence="4" key="1">
    <citation type="submission" date="2019-04" db="EMBL/GenBank/DDBJ databases">
        <title>Complete genome sequence of two closteroviruses isolated from Dianthus caryophyllus.</title>
        <authorList>
            <person name="Yoon J.Y."/>
            <person name="Kim D.H."/>
            <person name="Choi G.S."/>
            <person name="Cho I.S."/>
            <person name="Kwon S.J."/>
        </authorList>
    </citation>
    <scope>NUCLEOTIDE SEQUENCE</scope>
    <source>
        <strain evidence="4">Dc</strain>
    </source>
</reference>
<evidence type="ECO:0000256" key="1">
    <source>
        <dbReference type="ARBA" id="ARBA00004328"/>
    </source>
</evidence>
<evidence type="ECO:0000256" key="2">
    <source>
        <dbReference type="ARBA" id="ARBA00022561"/>
    </source>
</evidence>
<comment type="subcellular location">
    <subcellularLocation>
        <location evidence="1">Virion</location>
    </subcellularLocation>
</comment>
<dbReference type="EMBL" id="LC480257">
    <property type="protein sequence ID" value="BBK15484.1"/>
    <property type="molecule type" value="Genomic_RNA"/>
</dbReference>
<keyword evidence="3" id="KW-0946">Virion</keyword>
<protein>
    <submittedName>
        <fullName evidence="4">CP</fullName>
    </submittedName>
</protein>
<sequence>MSTPNVISENAEEGLTSFSVVDERVISGEQKPIVKNKIAKYLKEKHSALEKDINTHLGAITYGYAVRTTARNASKLDEAFMNYQVSGLNFVFTEKDIESLFDVIDELKNKNNRARVFCRSFTDEYLDFARKYHAKLPIQVRSSKLGVPAAYAYLQADFLATTESLSEVEQAVIIHSRARALTKATGGDGSIVTNLYELGKSNSTHA</sequence>
<dbReference type="GO" id="GO:0019028">
    <property type="term" value="C:viral capsid"/>
    <property type="evidence" value="ECO:0007669"/>
    <property type="project" value="UniProtKB-KW"/>
</dbReference>
<name>A0A4V0P8C8_9CLOS</name>
<keyword evidence="2" id="KW-0167">Capsid protein</keyword>
<evidence type="ECO:0000313" key="4">
    <source>
        <dbReference type="EMBL" id="BBK15484.1"/>
    </source>
</evidence>
<evidence type="ECO:0000256" key="3">
    <source>
        <dbReference type="ARBA" id="ARBA00022844"/>
    </source>
</evidence>
<accession>A0A4V0P8C8</accession>